<dbReference type="OrthoDB" id="5132116at2759"/>
<dbReference type="Gene3D" id="3.30.420.40">
    <property type="match status" value="1"/>
</dbReference>
<dbReference type="AlphaFoldDB" id="A0A0J7YVK1"/>
<reference evidence="1 2" key="1">
    <citation type="journal article" date="2014" name="Nature">
        <title>The genome of the recently domesticated crop plant sugar beet (Beta vulgaris).</title>
        <authorList>
            <person name="Dohm J.C."/>
            <person name="Minoche A.E."/>
            <person name="Holtgrawe D."/>
            <person name="Capella-Gutierrez S."/>
            <person name="Zakrzewski F."/>
            <person name="Tafer H."/>
            <person name="Rupp O."/>
            <person name="Sorensen T.R."/>
            <person name="Stracke R."/>
            <person name="Reinhardt R."/>
            <person name="Goesmann A."/>
            <person name="Kraft T."/>
            <person name="Schulz B."/>
            <person name="Stadler P.F."/>
            <person name="Schmidt T."/>
            <person name="Gabaldon T."/>
            <person name="Lehrach H."/>
            <person name="Weisshaar B."/>
            <person name="Himmelbauer H."/>
        </authorList>
    </citation>
    <scope>NUCLEOTIDE SEQUENCE [LARGE SCALE GENOMIC DNA]</scope>
    <source>
        <tissue evidence="1">Taproot</tissue>
    </source>
</reference>
<dbReference type="EMBL" id="KQ106147">
    <property type="protein sequence ID" value="KMS67686.1"/>
    <property type="molecule type" value="Genomic_DNA"/>
</dbReference>
<dbReference type="InterPro" id="IPR004000">
    <property type="entry name" value="Actin"/>
</dbReference>
<dbReference type="PANTHER" id="PTHR11937">
    <property type="entry name" value="ACTIN"/>
    <property type="match status" value="1"/>
</dbReference>
<organism evidence="1 2">
    <name type="scientific">Beta vulgaris subsp. vulgaris</name>
    <name type="common">Beet</name>
    <dbReference type="NCBI Taxonomy" id="3555"/>
    <lineage>
        <taxon>Eukaryota</taxon>
        <taxon>Viridiplantae</taxon>
        <taxon>Streptophyta</taxon>
        <taxon>Embryophyta</taxon>
        <taxon>Tracheophyta</taxon>
        <taxon>Spermatophyta</taxon>
        <taxon>Magnoliopsida</taxon>
        <taxon>eudicotyledons</taxon>
        <taxon>Gunneridae</taxon>
        <taxon>Pentapetalae</taxon>
        <taxon>Caryophyllales</taxon>
        <taxon>Chenopodiaceae</taxon>
        <taxon>Betoideae</taxon>
        <taxon>Beta</taxon>
    </lineage>
</organism>
<evidence type="ECO:0008006" key="3">
    <source>
        <dbReference type="Google" id="ProtNLM"/>
    </source>
</evidence>
<gene>
    <name evidence="1" type="ORF">BVRB_034180</name>
</gene>
<sequence>MVRQVIDSADVDIRRDLFGNIVVTGGTTSIRGLSDRLTRELMATAAPAYKVKTLSVGTHHERLYGSWIGGSILGYAK</sequence>
<evidence type="ECO:0000313" key="1">
    <source>
        <dbReference type="EMBL" id="KMS67686.1"/>
    </source>
</evidence>
<proteinExistence type="predicted"/>
<evidence type="ECO:0000313" key="2">
    <source>
        <dbReference type="Proteomes" id="UP000035740"/>
    </source>
</evidence>
<dbReference type="Gramene" id="KMS67686">
    <property type="protein sequence ID" value="KMS67686"/>
    <property type="gene ID" value="BVRB_034180"/>
</dbReference>
<dbReference type="SUPFAM" id="SSF53067">
    <property type="entry name" value="Actin-like ATPase domain"/>
    <property type="match status" value="1"/>
</dbReference>
<name>A0A0J7YVK1_BETVV</name>
<accession>A0A0J7YVK1</accession>
<protein>
    <recommendedName>
        <fullName evidence="3">Actin</fullName>
    </recommendedName>
</protein>
<keyword evidence="2" id="KW-1185">Reference proteome</keyword>
<dbReference type="InterPro" id="IPR043129">
    <property type="entry name" value="ATPase_NBD"/>
</dbReference>
<dbReference type="Pfam" id="PF00022">
    <property type="entry name" value="Actin"/>
    <property type="match status" value="1"/>
</dbReference>
<dbReference type="Proteomes" id="UP000035740">
    <property type="component" value="Unassembled WGS sequence"/>
</dbReference>
<dbReference type="eggNOG" id="KOG0679">
    <property type="taxonomic scope" value="Eukaryota"/>
</dbReference>